<accession>A0ABT0YP62</accession>
<name>A0ABT0YP62_9BURK</name>
<gene>
    <name evidence="1" type="ORF">M8A51_13410</name>
</gene>
<sequence>MTEILGIRFVSFAGHLAKGCLAPLVRPLFGERPQGPCVRRTRSCLESTRVADVACSQRRGAARHFAAWRPSYAGTMQTDTSTRAAELLLLPGRNRLADDIVEHGPVFTMPMRWLPRPKSVASAVLALTGQ</sequence>
<dbReference type="EMBL" id="JAMKFE010000007">
    <property type="protein sequence ID" value="MCM5680525.1"/>
    <property type="molecule type" value="Genomic_DNA"/>
</dbReference>
<evidence type="ECO:0000313" key="1">
    <source>
        <dbReference type="EMBL" id="MCM5680525.1"/>
    </source>
</evidence>
<proteinExistence type="predicted"/>
<dbReference type="Proteomes" id="UP001165541">
    <property type="component" value="Unassembled WGS sequence"/>
</dbReference>
<protein>
    <submittedName>
        <fullName evidence="1">Uncharacterized protein</fullName>
    </submittedName>
</protein>
<dbReference type="RefSeq" id="WP_251778979.1">
    <property type="nucleotide sequence ID" value="NZ_JAMKFE010000007.1"/>
</dbReference>
<evidence type="ECO:0000313" key="2">
    <source>
        <dbReference type="Proteomes" id="UP001165541"/>
    </source>
</evidence>
<organism evidence="1 2">
    <name type="scientific">Caldimonas mangrovi</name>
    <dbReference type="NCBI Taxonomy" id="2944811"/>
    <lineage>
        <taxon>Bacteria</taxon>
        <taxon>Pseudomonadati</taxon>
        <taxon>Pseudomonadota</taxon>
        <taxon>Betaproteobacteria</taxon>
        <taxon>Burkholderiales</taxon>
        <taxon>Sphaerotilaceae</taxon>
        <taxon>Caldimonas</taxon>
    </lineage>
</organism>
<comment type="caution">
    <text evidence="1">The sequence shown here is derived from an EMBL/GenBank/DDBJ whole genome shotgun (WGS) entry which is preliminary data.</text>
</comment>
<reference evidence="1" key="1">
    <citation type="submission" date="2022-05" db="EMBL/GenBank/DDBJ databases">
        <title>Schlegelella sp. nov., isolated from mangrove soil.</title>
        <authorList>
            <person name="Liu Y."/>
            <person name="Ge X."/>
            <person name="Liu W."/>
        </authorList>
    </citation>
    <scope>NUCLEOTIDE SEQUENCE</scope>
    <source>
        <strain evidence="1">S2-27</strain>
    </source>
</reference>
<keyword evidence="2" id="KW-1185">Reference proteome</keyword>